<comment type="similarity">
    <text evidence="1">Belongs to the cytochrome P450 family.</text>
</comment>
<accession>A0AA41QD13</accession>
<evidence type="ECO:0000256" key="1">
    <source>
        <dbReference type="ARBA" id="ARBA00010617"/>
    </source>
</evidence>
<dbReference type="GO" id="GO:0005506">
    <property type="term" value="F:iron ion binding"/>
    <property type="evidence" value="ECO:0007669"/>
    <property type="project" value="InterPro"/>
</dbReference>
<proteinExistence type="inferred from homology"/>
<reference evidence="2" key="1">
    <citation type="submission" date="2022-01" db="EMBL/GenBank/DDBJ databases">
        <title>Antribacter sp. nov., isolated from Guizhou of China.</title>
        <authorList>
            <person name="Chengliang C."/>
            <person name="Ya Z."/>
        </authorList>
    </citation>
    <scope>NUCLEOTIDE SEQUENCE</scope>
    <source>
        <strain evidence="2">KLBMP 9083</strain>
    </source>
</reference>
<evidence type="ECO:0000313" key="2">
    <source>
        <dbReference type="EMBL" id="MCF4120881.1"/>
    </source>
</evidence>
<dbReference type="Proteomes" id="UP001165405">
    <property type="component" value="Unassembled WGS sequence"/>
</dbReference>
<dbReference type="PANTHER" id="PTHR46696">
    <property type="entry name" value="P450, PUTATIVE (EUROFUNG)-RELATED"/>
    <property type="match status" value="1"/>
</dbReference>
<dbReference type="InterPro" id="IPR036396">
    <property type="entry name" value="Cyt_P450_sf"/>
</dbReference>
<dbReference type="PANTHER" id="PTHR46696:SF1">
    <property type="entry name" value="CYTOCHROME P450 YJIB-RELATED"/>
    <property type="match status" value="1"/>
</dbReference>
<evidence type="ECO:0000313" key="3">
    <source>
        <dbReference type="Proteomes" id="UP001165405"/>
    </source>
</evidence>
<dbReference type="Gene3D" id="1.10.630.10">
    <property type="entry name" value="Cytochrome P450"/>
    <property type="match status" value="1"/>
</dbReference>
<dbReference type="AlphaFoldDB" id="A0AA41QD13"/>
<dbReference type="EMBL" id="JAKGSG010000025">
    <property type="protein sequence ID" value="MCF4120881.1"/>
    <property type="molecule type" value="Genomic_DNA"/>
</dbReference>
<keyword evidence="3" id="KW-1185">Reference proteome</keyword>
<dbReference type="InterPro" id="IPR002397">
    <property type="entry name" value="Cyt_P450_B"/>
</dbReference>
<dbReference type="GO" id="GO:0004497">
    <property type="term" value="F:monooxygenase activity"/>
    <property type="evidence" value="ECO:0007669"/>
    <property type="project" value="InterPro"/>
</dbReference>
<sequence length="409" mass="44722">MLTTTFSERLEDLAAAEPLLLLTDTTRSLDPTGLHRELRARWGTVAPVLMAPDVPAWLVLGHSEVAEVLRAGKLFSRDSRAWSQLDRLDPASGLATRLAPRDSLYYVDGPRHRELRTQVDDALEGLDEHRLAREVRARCEGILDRVRADGHADLVLDYAMAVPLLAMASMFGLSPDQSWAVLRHSRTIHAGTGRDVAEAFAAQAKVVLDHVTARRVAPADDVASRLVHHPTEPTDAEAQATISTMLLIGNEYEVAWIAQTLRMVLSDARYDGHRGGFLSAAEALDEVLWRHPPASNNMPRFATADCVIGERKIARGDAVVTAIHGANQDDDLRADDLWLEVGNRSHMTWGAGAHACPVRRPARLIAQIAVDVVLRRLGGMTLAVDPSELDPVGSIWSSYPASLPVQFTA</sequence>
<organism evidence="2 3">
    <name type="scientific">Antribacter soli</name>
    <dbReference type="NCBI Taxonomy" id="2910976"/>
    <lineage>
        <taxon>Bacteria</taxon>
        <taxon>Bacillati</taxon>
        <taxon>Actinomycetota</taxon>
        <taxon>Actinomycetes</taxon>
        <taxon>Micrococcales</taxon>
        <taxon>Promicromonosporaceae</taxon>
        <taxon>Antribacter</taxon>
    </lineage>
</organism>
<name>A0AA41QD13_9MICO</name>
<protein>
    <submittedName>
        <fullName evidence="2">Cytochrome P450</fullName>
    </submittedName>
</protein>
<dbReference type="GO" id="GO:0020037">
    <property type="term" value="F:heme binding"/>
    <property type="evidence" value="ECO:0007669"/>
    <property type="project" value="InterPro"/>
</dbReference>
<dbReference type="RefSeq" id="WP_236088651.1">
    <property type="nucleotide sequence ID" value="NZ_JAKGSG010000025.1"/>
</dbReference>
<dbReference type="SUPFAM" id="SSF48264">
    <property type="entry name" value="Cytochrome P450"/>
    <property type="match status" value="1"/>
</dbReference>
<dbReference type="PRINTS" id="PR00359">
    <property type="entry name" value="BP450"/>
</dbReference>
<comment type="caution">
    <text evidence="2">The sequence shown here is derived from an EMBL/GenBank/DDBJ whole genome shotgun (WGS) entry which is preliminary data.</text>
</comment>
<gene>
    <name evidence="2" type="ORF">L1785_07800</name>
</gene>
<dbReference type="GO" id="GO:0016705">
    <property type="term" value="F:oxidoreductase activity, acting on paired donors, with incorporation or reduction of molecular oxygen"/>
    <property type="evidence" value="ECO:0007669"/>
    <property type="project" value="InterPro"/>
</dbReference>